<organism evidence="1 2">
    <name type="scientific">Porphyromonas macacae</name>
    <dbReference type="NCBI Taxonomy" id="28115"/>
    <lineage>
        <taxon>Bacteria</taxon>
        <taxon>Pseudomonadati</taxon>
        <taxon>Bacteroidota</taxon>
        <taxon>Bacteroidia</taxon>
        <taxon>Bacteroidales</taxon>
        <taxon>Porphyromonadaceae</taxon>
        <taxon>Porphyromonas</taxon>
    </lineage>
</organism>
<dbReference type="EMBL" id="JRFA01000002">
    <property type="protein sequence ID" value="KGN76424.1"/>
    <property type="molecule type" value="Genomic_DNA"/>
</dbReference>
<name>A0A0A2EJ81_9PORP</name>
<accession>A0A0A2EJ81</accession>
<dbReference type="RefSeq" id="WP_004371347.1">
    <property type="nucleotide sequence ID" value="NZ_JRFA01000002.1"/>
</dbReference>
<dbReference type="AlphaFoldDB" id="A0A0A2EJ81"/>
<evidence type="ECO:0000313" key="1">
    <source>
        <dbReference type="EMBL" id="KGN76424.1"/>
    </source>
</evidence>
<reference evidence="1 2" key="1">
    <citation type="submission" date="2014-09" db="EMBL/GenBank/DDBJ databases">
        <title>Draft Genome Sequence of Porphyromonas macacae COT-192_OH2859.</title>
        <authorList>
            <person name="Wallis C."/>
            <person name="Deusch O."/>
            <person name="O'Flynn C."/>
            <person name="Davis I."/>
            <person name="Horsfall A."/>
            <person name="Kirkwood N."/>
            <person name="Harris S."/>
            <person name="Eisen J.A."/>
            <person name="Coil D.A."/>
            <person name="Darling A.E."/>
            <person name="Jospin G."/>
            <person name="Alexiev A."/>
        </authorList>
    </citation>
    <scope>NUCLEOTIDE SEQUENCE [LARGE SCALE GENOMIC DNA]</scope>
    <source>
        <strain evidence="2">COT-192 OH2859</strain>
    </source>
</reference>
<comment type="caution">
    <text evidence="1">The sequence shown here is derived from an EMBL/GenBank/DDBJ whole genome shotgun (WGS) entry which is preliminary data.</text>
</comment>
<proteinExistence type="predicted"/>
<keyword evidence="2" id="KW-1185">Reference proteome</keyword>
<dbReference type="Proteomes" id="UP000030103">
    <property type="component" value="Unassembled WGS sequence"/>
</dbReference>
<dbReference type="STRING" id="28115.HQ47_01155"/>
<gene>
    <name evidence="1" type="ORF">HQ47_01155</name>
</gene>
<dbReference type="OrthoDB" id="1072481at2"/>
<protein>
    <submittedName>
        <fullName evidence="1">Ribosome biogenesis protein</fullName>
    </submittedName>
</protein>
<sequence>MKRLIKNASFEMLFSNKSTEATDDLIREIIKLGNSEENLVSLFRTLNFTRFHLRGMVEKIGITTEMGKKCIGTALCY</sequence>
<dbReference type="GeneID" id="92756642"/>
<evidence type="ECO:0000313" key="2">
    <source>
        <dbReference type="Proteomes" id="UP000030103"/>
    </source>
</evidence>